<evidence type="ECO:0000259" key="1">
    <source>
        <dbReference type="Pfam" id="PF07561"/>
    </source>
</evidence>
<accession>A0ABS4EZ36</accession>
<keyword evidence="3" id="KW-1185">Reference proteome</keyword>
<feature type="domain" description="DUF1540" evidence="1">
    <location>
        <begin position="62"/>
        <end position="100"/>
    </location>
</feature>
<name>A0ABS4EZ36_9CLOT</name>
<organism evidence="2 3">
    <name type="scientific">Clostridium moniliforme</name>
    <dbReference type="NCBI Taxonomy" id="39489"/>
    <lineage>
        <taxon>Bacteria</taxon>
        <taxon>Bacillati</taxon>
        <taxon>Bacillota</taxon>
        <taxon>Clostridia</taxon>
        <taxon>Eubacteriales</taxon>
        <taxon>Clostridiaceae</taxon>
        <taxon>Clostridium</taxon>
    </lineage>
</organism>
<dbReference type="RefSeq" id="WP_209795970.1">
    <property type="nucleotide sequence ID" value="NZ_JAGGJZ010000002.1"/>
</dbReference>
<comment type="caution">
    <text evidence="2">The sequence shown here is derived from an EMBL/GenBank/DDBJ whole genome shotgun (WGS) entry which is preliminary data.</text>
</comment>
<feature type="domain" description="DUF1540" evidence="1">
    <location>
        <begin position="5"/>
        <end position="42"/>
    </location>
</feature>
<dbReference type="InterPro" id="IPR011437">
    <property type="entry name" value="DUF1540"/>
</dbReference>
<reference evidence="2 3" key="1">
    <citation type="submission" date="2021-03" db="EMBL/GenBank/DDBJ databases">
        <title>Genomic Encyclopedia of Type Strains, Phase IV (KMG-IV): sequencing the most valuable type-strain genomes for metagenomic binning, comparative biology and taxonomic classification.</title>
        <authorList>
            <person name="Goeker M."/>
        </authorList>
    </citation>
    <scope>NUCLEOTIDE SEQUENCE [LARGE SCALE GENOMIC DNA]</scope>
    <source>
        <strain evidence="2 3">DSM 3984</strain>
    </source>
</reference>
<protein>
    <recommendedName>
        <fullName evidence="1">DUF1540 domain-containing protein</fullName>
    </recommendedName>
</protein>
<proteinExistence type="predicted"/>
<evidence type="ECO:0000313" key="2">
    <source>
        <dbReference type="EMBL" id="MBP1889257.1"/>
    </source>
</evidence>
<sequence length="104" mass="12032">MATLRCQVRECIHNKDSYCCNESIAVSGREAMSSSQTMCKDFEEMSYSIMSMEQRPNPNMEIECNAKNCMYNDRQRCIANYVDISGDNCKDESDTKCETFVEKY</sequence>
<evidence type="ECO:0000313" key="3">
    <source>
        <dbReference type="Proteomes" id="UP000783390"/>
    </source>
</evidence>
<dbReference type="EMBL" id="JAGGJZ010000002">
    <property type="protein sequence ID" value="MBP1889257.1"/>
    <property type="molecule type" value="Genomic_DNA"/>
</dbReference>
<dbReference type="Pfam" id="PF07561">
    <property type="entry name" value="DUF1540"/>
    <property type="match status" value="2"/>
</dbReference>
<gene>
    <name evidence="2" type="ORF">J2Z53_000838</name>
</gene>
<dbReference type="Proteomes" id="UP000783390">
    <property type="component" value="Unassembled WGS sequence"/>
</dbReference>